<evidence type="ECO:0000256" key="5">
    <source>
        <dbReference type="ARBA" id="ARBA00047707"/>
    </source>
</evidence>
<comment type="cofactor">
    <cofactor evidence="6">
        <name>FAD</name>
        <dbReference type="ChEBI" id="CHEBI:57692"/>
    </cofactor>
</comment>
<organism evidence="7">
    <name type="scientific">Triticum urartu</name>
    <name type="common">Red wild einkorn</name>
    <name type="synonym">Crithodium urartu</name>
    <dbReference type="NCBI Taxonomy" id="4572"/>
    <lineage>
        <taxon>Eukaryota</taxon>
        <taxon>Viridiplantae</taxon>
        <taxon>Streptophyta</taxon>
        <taxon>Embryophyta</taxon>
        <taxon>Tracheophyta</taxon>
        <taxon>Spermatophyta</taxon>
        <taxon>Magnoliopsida</taxon>
        <taxon>Liliopsida</taxon>
        <taxon>Poales</taxon>
        <taxon>Poaceae</taxon>
        <taxon>BOP clade</taxon>
        <taxon>Pooideae</taxon>
        <taxon>Triticodae</taxon>
        <taxon>Triticeae</taxon>
        <taxon>Triticinae</taxon>
        <taxon>Triticum</taxon>
    </lineage>
</organism>
<dbReference type="Pfam" id="PF00743">
    <property type="entry name" value="FMO-like"/>
    <property type="match status" value="1"/>
</dbReference>
<dbReference type="STRING" id="4572.M8A3L2"/>
<comment type="similarity">
    <text evidence="1 6">Belongs to the FMO family.</text>
</comment>
<keyword evidence="4 6" id="KW-0560">Oxidoreductase</keyword>
<keyword evidence="6 7" id="KW-0503">Monooxygenase</keyword>
<keyword evidence="3 6" id="KW-0274">FAD</keyword>
<keyword evidence="2 6" id="KW-0285">Flavoprotein</keyword>
<dbReference type="SUPFAM" id="SSF51905">
    <property type="entry name" value="FAD/NAD(P)-binding domain"/>
    <property type="match status" value="2"/>
</dbReference>
<dbReference type="OMA" id="HTNIEMS"/>
<evidence type="ECO:0000256" key="6">
    <source>
        <dbReference type="RuleBase" id="RU361177"/>
    </source>
</evidence>
<dbReference type="GO" id="GO:0103075">
    <property type="term" value="F:indole-3-pyruvate monooxygenase activity"/>
    <property type="evidence" value="ECO:0007669"/>
    <property type="project" value="UniProtKB-EC"/>
</dbReference>
<gene>
    <name evidence="7" type="ORF">TRIUR3_12368</name>
</gene>
<dbReference type="GO" id="GO:0004499">
    <property type="term" value="F:N,N-dimethylaniline monooxygenase activity"/>
    <property type="evidence" value="ECO:0007669"/>
    <property type="project" value="InterPro"/>
</dbReference>
<evidence type="ECO:0000256" key="2">
    <source>
        <dbReference type="ARBA" id="ARBA00022630"/>
    </source>
</evidence>
<dbReference type="PANTHER" id="PTHR43539:SF9">
    <property type="entry name" value="INDOLE-3-PYRUVATE MONOOXYGENASE YUCCA11-RELATED"/>
    <property type="match status" value="1"/>
</dbReference>
<dbReference type="InterPro" id="IPR050982">
    <property type="entry name" value="Auxin_biosynth/cation_transpt"/>
</dbReference>
<name>M8A3L2_TRIUA</name>
<dbReference type="AlphaFoldDB" id="M8A3L2"/>
<evidence type="ECO:0000256" key="1">
    <source>
        <dbReference type="ARBA" id="ARBA00009183"/>
    </source>
</evidence>
<proteinExistence type="inferred from homology"/>
<sequence>MAYPTDWPTYLPKDQFLRYMEDYVKHFNISPKFNTLVESCMYDEVRKCWVVMTHNKVDGPTMYASKFLVVATDENSMGYVPEIVGLQSFPGETIHSSSYKSGNDYVGKSVLVVGCGNSGFEIAHDLAVHGANTSIIIRSPELIHLGMALSTWHLPLKLVDLILMILAYILLGDLSKYGIVRPNIGPLTLKAKTGRSAVIDTGTTKLIKKGDIKVFGPISCIRGNLIEFADGNERYYDAIVFATGYKSTTNIWLKNDMSMLNSDGIPKKDFPNHWKGANGLYNVGFARRGLAGIFLLEVPYGHEHTLRTYACLGSLGLAHSHSKESSYPDILRPSCWCGTFGGCMLCGFGPVAAVVVGRSDNSKVSNMDYSVGLGRSGVAAAGMRKARRRRLPEDKIKVFLPSPHSDDASSIIGGHVKVGSF</sequence>
<comment type="catalytic activity">
    <reaction evidence="5">
        <text>indole-3-pyruvate + NADPH + O2 + H(+) = (indol-3-yl)acetate + CO2 + NADP(+) + H2O</text>
        <dbReference type="Rhea" id="RHEA:34331"/>
        <dbReference type="ChEBI" id="CHEBI:15377"/>
        <dbReference type="ChEBI" id="CHEBI:15378"/>
        <dbReference type="ChEBI" id="CHEBI:15379"/>
        <dbReference type="ChEBI" id="CHEBI:16526"/>
        <dbReference type="ChEBI" id="CHEBI:17640"/>
        <dbReference type="ChEBI" id="CHEBI:30854"/>
        <dbReference type="ChEBI" id="CHEBI:57783"/>
        <dbReference type="ChEBI" id="CHEBI:58349"/>
        <dbReference type="EC" id="1.14.13.168"/>
    </reaction>
</comment>
<dbReference type="eggNOG" id="KOG1399">
    <property type="taxonomic scope" value="Eukaryota"/>
</dbReference>
<dbReference type="InterPro" id="IPR020946">
    <property type="entry name" value="Flavin_mOase-like"/>
</dbReference>
<protein>
    <recommendedName>
        <fullName evidence="6">Flavin-containing monooxygenase</fullName>
        <ecNumber evidence="6">1.-.-.-</ecNumber>
    </recommendedName>
</protein>
<evidence type="ECO:0000313" key="7">
    <source>
        <dbReference type="EMBL" id="EMS66541.1"/>
    </source>
</evidence>
<dbReference type="PANTHER" id="PTHR43539">
    <property type="entry name" value="FLAVIN-BINDING MONOOXYGENASE-LIKE PROTEIN (AFU_ORTHOLOGUE AFUA_4G09220)"/>
    <property type="match status" value="1"/>
</dbReference>
<dbReference type="GO" id="GO:0050661">
    <property type="term" value="F:NADP binding"/>
    <property type="evidence" value="ECO:0007669"/>
    <property type="project" value="InterPro"/>
</dbReference>
<accession>M8A3L2</accession>
<dbReference type="EC" id="1.-.-.-" evidence="6"/>
<dbReference type="GO" id="GO:0050660">
    <property type="term" value="F:flavin adenine dinucleotide binding"/>
    <property type="evidence" value="ECO:0007669"/>
    <property type="project" value="InterPro"/>
</dbReference>
<evidence type="ECO:0000256" key="3">
    <source>
        <dbReference type="ARBA" id="ARBA00022827"/>
    </source>
</evidence>
<evidence type="ECO:0000256" key="4">
    <source>
        <dbReference type="ARBA" id="ARBA00023002"/>
    </source>
</evidence>
<dbReference type="Gene3D" id="3.50.50.60">
    <property type="entry name" value="FAD/NAD(P)-binding domain"/>
    <property type="match status" value="1"/>
</dbReference>
<dbReference type="InterPro" id="IPR036188">
    <property type="entry name" value="FAD/NAD-bd_sf"/>
</dbReference>
<reference evidence="7" key="1">
    <citation type="journal article" date="2013" name="Nature">
        <title>Draft genome of the wheat A-genome progenitor Triticum urartu.</title>
        <authorList>
            <person name="Ling H.Q."/>
            <person name="Zhao S."/>
            <person name="Liu D."/>
            <person name="Wang J."/>
            <person name="Sun H."/>
            <person name="Zhang C."/>
            <person name="Fan H."/>
            <person name="Li D."/>
            <person name="Dong L."/>
            <person name="Tao Y."/>
            <person name="Gao C."/>
            <person name="Wu H."/>
            <person name="Li Y."/>
            <person name="Cui Y."/>
            <person name="Guo X."/>
            <person name="Zheng S."/>
            <person name="Wang B."/>
            <person name="Yu K."/>
            <person name="Liang Q."/>
            <person name="Yang W."/>
            <person name="Lou X."/>
            <person name="Chen J."/>
            <person name="Feng M."/>
            <person name="Jian J."/>
            <person name="Zhang X."/>
            <person name="Luo G."/>
            <person name="Jiang Y."/>
            <person name="Liu J."/>
            <person name="Wang Z."/>
            <person name="Sha Y."/>
            <person name="Zhang B."/>
            <person name="Wu H."/>
            <person name="Tang D."/>
            <person name="Shen Q."/>
            <person name="Xue P."/>
            <person name="Zou S."/>
            <person name="Wang X."/>
            <person name="Liu X."/>
            <person name="Wang F."/>
            <person name="Yang Y."/>
            <person name="An X."/>
            <person name="Dong Z."/>
            <person name="Zhang K."/>
            <person name="Zhang X."/>
            <person name="Luo M.C."/>
            <person name="Dvorak J."/>
            <person name="Tong Y."/>
            <person name="Wang J."/>
            <person name="Yang H."/>
            <person name="Li Z."/>
            <person name="Wang D."/>
            <person name="Zhang A."/>
            <person name="Wang J."/>
        </authorList>
    </citation>
    <scope>NUCLEOTIDE SEQUENCE</scope>
</reference>
<dbReference type="EMBL" id="KD030509">
    <property type="protein sequence ID" value="EMS66541.1"/>
    <property type="molecule type" value="Genomic_DNA"/>
</dbReference>